<dbReference type="RefSeq" id="WP_049851071.1">
    <property type="nucleotide sequence ID" value="NZ_JACAWY010000001.1"/>
</dbReference>
<sequence length="162" mass="17897">MTDFLPVAAYLPHRAPMLLLDRAILVSDDSVICEVSINADGVLAPFLTPQGDLPAWYGVEIMAQTIGVWSGFHARQRGESEIHPGMLLGGRGYRANSATFAANSTLRVEMRLLMRDDRLGSFEGEIRCNDVMIASGRLNTYQPNQQELIQLQQTPLKQGVQP</sequence>
<gene>
    <name evidence="1" type="ORF">WH298_17055</name>
</gene>
<dbReference type="Proteomes" id="UP001362100">
    <property type="component" value="Unassembled WGS sequence"/>
</dbReference>
<dbReference type="CDD" id="cd01289">
    <property type="entry name" value="FabA_like"/>
    <property type="match status" value="1"/>
</dbReference>
<evidence type="ECO:0000313" key="1">
    <source>
        <dbReference type="EMBL" id="MEJ5046889.1"/>
    </source>
</evidence>
<dbReference type="EMBL" id="JBBGZW010000001">
    <property type="protein sequence ID" value="MEJ5046889.1"/>
    <property type="molecule type" value="Genomic_DNA"/>
</dbReference>
<comment type="caution">
    <text evidence="1">The sequence shown here is derived from an EMBL/GenBank/DDBJ whole genome shotgun (WGS) entry which is preliminary data.</text>
</comment>
<dbReference type="Gene3D" id="3.10.129.10">
    <property type="entry name" value="Hotdog Thioesterase"/>
    <property type="match status" value="1"/>
</dbReference>
<dbReference type="InterPro" id="IPR029069">
    <property type="entry name" value="HotDog_dom_sf"/>
</dbReference>
<dbReference type="PIRSF" id="PIRSF020565">
    <property type="entry name" value="3Ho_Ac_ACP_DH_prd"/>
    <property type="match status" value="1"/>
</dbReference>
<dbReference type="Pfam" id="PF22817">
    <property type="entry name" value="ApeP-like"/>
    <property type="match status" value="1"/>
</dbReference>
<organism evidence="1 2">
    <name type="scientific">Pantoea nemavictus</name>
    <dbReference type="NCBI Taxonomy" id="2726955"/>
    <lineage>
        <taxon>Bacteria</taxon>
        <taxon>Pseudomonadati</taxon>
        <taxon>Pseudomonadota</taxon>
        <taxon>Gammaproteobacteria</taxon>
        <taxon>Enterobacterales</taxon>
        <taxon>Erwiniaceae</taxon>
        <taxon>Pantoea</taxon>
    </lineage>
</organism>
<dbReference type="InterPro" id="IPR016776">
    <property type="entry name" value="ApeP-like_dehydratase"/>
</dbReference>
<keyword evidence="2" id="KW-1185">Reference proteome</keyword>
<name>A0ABU8PVV5_9GAMM</name>
<reference evidence="1 2" key="1">
    <citation type="submission" date="2023-12" db="EMBL/GenBank/DDBJ databases">
        <title>Gut-associated functions are favored during microbiome assembly across C. elegans life.</title>
        <authorList>
            <person name="Zimmermann J."/>
        </authorList>
    </citation>
    <scope>NUCLEOTIDE SEQUENCE [LARGE SCALE GENOMIC DNA]</scope>
    <source>
        <strain evidence="1 2">BIGb0393</strain>
    </source>
</reference>
<evidence type="ECO:0000313" key="2">
    <source>
        <dbReference type="Proteomes" id="UP001362100"/>
    </source>
</evidence>
<dbReference type="SUPFAM" id="SSF54637">
    <property type="entry name" value="Thioesterase/thiol ester dehydrase-isomerase"/>
    <property type="match status" value="1"/>
</dbReference>
<accession>A0ABU8PVV5</accession>
<protein>
    <submittedName>
        <fullName evidence="1">Hotdog family protein</fullName>
    </submittedName>
</protein>
<proteinExistence type="predicted"/>